<dbReference type="AlphaFoldDB" id="A0AAV1A5I0"/>
<organism evidence="1 2">
    <name type="scientific">Vicia faba</name>
    <name type="common">Broad bean</name>
    <name type="synonym">Faba vulgaris</name>
    <dbReference type="NCBI Taxonomy" id="3906"/>
    <lineage>
        <taxon>Eukaryota</taxon>
        <taxon>Viridiplantae</taxon>
        <taxon>Streptophyta</taxon>
        <taxon>Embryophyta</taxon>
        <taxon>Tracheophyta</taxon>
        <taxon>Spermatophyta</taxon>
        <taxon>Magnoliopsida</taxon>
        <taxon>eudicotyledons</taxon>
        <taxon>Gunneridae</taxon>
        <taxon>Pentapetalae</taxon>
        <taxon>rosids</taxon>
        <taxon>fabids</taxon>
        <taxon>Fabales</taxon>
        <taxon>Fabaceae</taxon>
        <taxon>Papilionoideae</taxon>
        <taxon>50 kb inversion clade</taxon>
        <taxon>NPAAA clade</taxon>
        <taxon>Hologalegina</taxon>
        <taxon>IRL clade</taxon>
        <taxon>Fabeae</taxon>
        <taxon>Vicia</taxon>
    </lineage>
</organism>
<name>A0AAV1A5I0_VICFA</name>
<evidence type="ECO:0000313" key="2">
    <source>
        <dbReference type="Proteomes" id="UP001157006"/>
    </source>
</evidence>
<keyword evidence="2" id="KW-1185">Reference proteome</keyword>
<evidence type="ECO:0000313" key="1">
    <source>
        <dbReference type="EMBL" id="CAI8605935.1"/>
    </source>
</evidence>
<accession>A0AAV1A5I0</accession>
<dbReference type="Proteomes" id="UP001157006">
    <property type="component" value="Chromosome 3"/>
</dbReference>
<reference evidence="1 2" key="1">
    <citation type="submission" date="2023-01" db="EMBL/GenBank/DDBJ databases">
        <authorList>
            <person name="Kreplak J."/>
        </authorList>
    </citation>
    <scope>NUCLEOTIDE SEQUENCE [LARGE SCALE GENOMIC DNA]</scope>
</reference>
<sequence length="100" mass="11299">MTDSNKFPPSRDCDALAYTFGDSSSKLYHHKSACNDIKNEKEKIGEEVPRVRNCPCFPSCSHAISSLFLISVRFQVHDAVKLVVVDRVHASWLKLSLFND</sequence>
<dbReference type="EMBL" id="OX451738">
    <property type="protein sequence ID" value="CAI8605935.1"/>
    <property type="molecule type" value="Genomic_DNA"/>
</dbReference>
<protein>
    <submittedName>
        <fullName evidence="1">Uncharacterized protein</fullName>
    </submittedName>
</protein>
<proteinExistence type="predicted"/>
<gene>
    <name evidence="1" type="ORF">VFH_III205640</name>
</gene>